<comment type="caution">
    <text evidence="4">The sequence shown here is derived from an EMBL/GenBank/DDBJ whole genome shotgun (WGS) entry which is preliminary data.</text>
</comment>
<reference evidence="4" key="1">
    <citation type="submission" date="2020-01" db="EMBL/GenBank/DDBJ databases">
        <title>Insect and environment-associated Actinomycetes.</title>
        <authorList>
            <person name="Currrie C."/>
            <person name="Chevrette M."/>
            <person name="Carlson C."/>
            <person name="Stubbendieck R."/>
            <person name="Wendt-Pienkowski E."/>
        </authorList>
    </citation>
    <scope>NUCLEOTIDE SEQUENCE</scope>
    <source>
        <strain evidence="4">SID12501</strain>
    </source>
</reference>
<evidence type="ECO:0000313" key="4">
    <source>
        <dbReference type="EMBL" id="NEC87286.1"/>
    </source>
</evidence>
<dbReference type="Pfam" id="PF20712">
    <property type="entry name" value="CyanoTRADDas_TM"/>
    <property type="match status" value="1"/>
</dbReference>
<feature type="domain" description="Cyanobacterial TRADD-N associated 2 transmembrane" evidence="3">
    <location>
        <begin position="118"/>
        <end position="188"/>
    </location>
</feature>
<keyword evidence="2" id="KW-0472">Membrane</keyword>
<feature type="transmembrane region" description="Helical" evidence="2">
    <location>
        <begin position="132"/>
        <end position="151"/>
    </location>
</feature>
<feature type="transmembrane region" description="Helical" evidence="2">
    <location>
        <begin position="6"/>
        <end position="23"/>
    </location>
</feature>
<feature type="region of interest" description="Disordered" evidence="1">
    <location>
        <begin position="48"/>
        <end position="99"/>
    </location>
</feature>
<dbReference type="EMBL" id="JAAGLU010000012">
    <property type="protein sequence ID" value="NEC87286.1"/>
    <property type="molecule type" value="Genomic_DNA"/>
</dbReference>
<dbReference type="AlphaFoldDB" id="A0A6B3BSG1"/>
<feature type="compositionally biased region" description="Acidic residues" evidence="1">
    <location>
        <begin position="55"/>
        <end position="76"/>
    </location>
</feature>
<evidence type="ECO:0000256" key="2">
    <source>
        <dbReference type="SAM" id="Phobius"/>
    </source>
</evidence>
<feature type="compositionally biased region" description="Polar residues" evidence="1">
    <location>
        <begin position="89"/>
        <end position="99"/>
    </location>
</feature>
<feature type="transmembrane region" description="Helical" evidence="2">
    <location>
        <begin position="157"/>
        <end position="177"/>
    </location>
</feature>
<organism evidence="4">
    <name type="scientific">Streptomyces sp. SID12501</name>
    <dbReference type="NCBI Taxonomy" id="2706042"/>
    <lineage>
        <taxon>Bacteria</taxon>
        <taxon>Bacillati</taxon>
        <taxon>Actinomycetota</taxon>
        <taxon>Actinomycetes</taxon>
        <taxon>Kitasatosporales</taxon>
        <taxon>Streptomycetaceae</taxon>
        <taxon>Streptomyces</taxon>
    </lineage>
</organism>
<proteinExistence type="predicted"/>
<feature type="compositionally biased region" description="Basic and acidic residues" evidence="1">
    <location>
        <begin position="77"/>
        <end position="88"/>
    </location>
</feature>
<gene>
    <name evidence="4" type="ORF">G3I71_15980</name>
</gene>
<protein>
    <recommendedName>
        <fullName evidence="3">Cyanobacterial TRADD-N associated 2 transmembrane domain-containing protein</fullName>
    </recommendedName>
</protein>
<dbReference type="InterPro" id="IPR048567">
    <property type="entry name" value="CyanoTRADDas_TM"/>
</dbReference>
<accession>A0A6B3BSG1</accession>
<sequence>MGDYLQTTLLAATFLTGLAMQSLTRQRRDRFDYELRLERERLRSLVVPAAAESSEAGDTEKEDQPDESEQDADLDDSEKPRNLVEKSSNKPSMSPQTLTQRVDDDKFAELLIEYYAYGLTQARSSFVTSQRFAGFGASILLIGIAIAVWRAETSGDLYLGVVTSSAGVVTMLIGQLFHRRADIALRHMATQTDGLRDDMRAERSTEQALALLTDVGDPKIKVRLQAGLIMKLASSSMPSLAENSVAPGQRELNGTQAAASADGSVEASPQ</sequence>
<evidence type="ECO:0000259" key="3">
    <source>
        <dbReference type="Pfam" id="PF20712"/>
    </source>
</evidence>
<keyword evidence="2" id="KW-0812">Transmembrane</keyword>
<dbReference type="RefSeq" id="WP_164315277.1">
    <property type="nucleotide sequence ID" value="NZ_JAAGLU010000012.1"/>
</dbReference>
<keyword evidence="2" id="KW-1133">Transmembrane helix</keyword>
<evidence type="ECO:0000256" key="1">
    <source>
        <dbReference type="SAM" id="MobiDB-lite"/>
    </source>
</evidence>
<feature type="region of interest" description="Disordered" evidence="1">
    <location>
        <begin position="237"/>
        <end position="270"/>
    </location>
</feature>
<name>A0A6B3BSG1_9ACTN</name>